<organism evidence="1 2">
    <name type="scientific">Streblomastix strix</name>
    <dbReference type="NCBI Taxonomy" id="222440"/>
    <lineage>
        <taxon>Eukaryota</taxon>
        <taxon>Metamonada</taxon>
        <taxon>Preaxostyla</taxon>
        <taxon>Oxymonadida</taxon>
        <taxon>Streblomastigidae</taxon>
        <taxon>Streblomastix</taxon>
    </lineage>
</organism>
<accession>A0A5J4T9N1</accession>
<comment type="caution">
    <text evidence="1">The sequence shown here is derived from an EMBL/GenBank/DDBJ whole genome shotgun (WGS) entry which is preliminary data.</text>
</comment>
<feature type="non-terminal residue" evidence="1">
    <location>
        <position position="90"/>
    </location>
</feature>
<dbReference type="AlphaFoldDB" id="A0A5J4T9N1"/>
<gene>
    <name evidence="1" type="ORF">EZS28_049359</name>
</gene>
<reference evidence="1 2" key="1">
    <citation type="submission" date="2019-03" db="EMBL/GenBank/DDBJ databases">
        <title>Single cell metagenomics reveals metabolic interactions within the superorganism composed of flagellate Streblomastix strix and complex community of Bacteroidetes bacteria on its surface.</title>
        <authorList>
            <person name="Treitli S.C."/>
            <person name="Kolisko M."/>
            <person name="Husnik F."/>
            <person name="Keeling P."/>
            <person name="Hampl V."/>
        </authorList>
    </citation>
    <scope>NUCLEOTIDE SEQUENCE [LARGE SCALE GENOMIC DNA]</scope>
    <source>
        <strain evidence="1">ST1C</strain>
    </source>
</reference>
<dbReference type="EMBL" id="SNRW01035150">
    <property type="protein sequence ID" value="KAA6355114.1"/>
    <property type="molecule type" value="Genomic_DNA"/>
</dbReference>
<dbReference type="Proteomes" id="UP000324800">
    <property type="component" value="Unassembled WGS sequence"/>
</dbReference>
<evidence type="ECO:0000313" key="2">
    <source>
        <dbReference type="Proteomes" id="UP000324800"/>
    </source>
</evidence>
<feature type="non-terminal residue" evidence="1">
    <location>
        <position position="1"/>
    </location>
</feature>
<sequence>DNYYLGRVENQLGWLQFHCEDCLDGSEDPPFLNQSNYKNRSLNPHQSVVSKAKANPNTNEAKFQIKLNTIAGYGSKVGGSSFGPNPGIDR</sequence>
<protein>
    <submittedName>
        <fullName evidence="1">Uncharacterized protein</fullName>
    </submittedName>
</protein>
<evidence type="ECO:0000313" key="1">
    <source>
        <dbReference type="EMBL" id="KAA6355114.1"/>
    </source>
</evidence>
<name>A0A5J4T9N1_9EUKA</name>
<proteinExistence type="predicted"/>